<dbReference type="RefSeq" id="XP_017988237.1">
    <property type="nucleotide sequence ID" value="XM_018132482.1"/>
</dbReference>
<keyword evidence="6" id="KW-1185">Reference proteome</keyword>
<protein>
    <submittedName>
        <fullName evidence="5">HEL039Cp</fullName>
    </submittedName>
</protein>
<dbReference type="SUPFAM" id="SSF50978">
    <property type="entry name" value="WD40 repeat-like"/>
    <property type="match status" value="1"/>
</dbReference>
<evidence type="ECO:0000259" key="4">
    <source>
        <dbReference type="Pfam" id="PF08596"/>
    </source>
</evidence>
<reference evidence="5 6" key="1">
    <citation type="submission" date="2016-01" db="EMBL/GenBank/DDBJ databases">
        <title>Genome sequence of the yeast Holleya sinecauda.</title>
        <authorList>
            <person name="Dietrich F.S."/>
        </authorList>
    </citation>
    <scope>NUCLEOTIDE SEQUENCE [LARGE SCALE GENOMIC DNA]</scope>
    <source>
        <strain evidence="5 6">ATCC 58844</strain>
    </source>
</reference>
<feature type="region of interest" description="Disordered" evidence="3">
    <location>
        <begin position="927"/>
        <end position="953"/>
    </location>
</feature>
<evidence type="ECO:0000256" key="3">
    <source>
        <dbReference type="SAM" id="MobiDB-lite"/>
    </source>
</evidence>
<dbReference type="Pfam" id="PF08596">
    <property type="entry name" value="Lgl_C"/>
    <property type="match status" value="1"/>
</dbReference>
<organism evidence="5 6">
    <name type="scientific">Eremothecium sinecaudum</name>
    <dbReference type="NCBI Taxonomy" id="45286"/>
    <lineage>
        <taxon>Eukaryota</taxon>
        <taxon>Fungi</taxon>
        <taxon>Dikarya</taxon>
        <taxon>Ascomycota</taxon>
        <taxon>Saccharomycotina</taxon>
        <taxon>Saccharomycetes</taxon>
        <taxon>Saccharomycetales</taxon>
        <taxon>Saccharomycetaceae</taxon>
        <taxon>Eremothecium</taxon>
    </lineage>
</organism>
<dbReference type="InterPro" id="IPR015943">
    <property type="entry name" value="WD40/YVTN_repeat-like_dom_sf"/>
</dbReference>
<evidence type="ECO:0000313" key="6">
    <source>
        <dbReference type="Proteomes" id="UP000243052"/>
    </source>
</evidence>
<evidence type="ECO:0000313" key="5">
    <source>
        <dbReference type="EMBL" id="AMD21241.1"/>
    </source>
</evidence>
<feature type="domain" description="Lethal giant larvae (Lgl)-like C-terminal" evidence="4">
    <location>
        <begin position="513"/>
        <end position="903"/>
    </location>
</feature>
<keyword evidence="2" id="KW-0268">Exocytosis</keyword>
<dbReference type="GO" id="GO:0045159">
    <property type="term" value="F:myosin II binding"/>
    <property type="evidence" value="ECO:0007669"/>
    <property type="project" value="TreeGrafter"/>
</dbReference>
<dbReference type="EMBL" id="CP014245">
    <property type="protein sequence ID" value="AMD21241.1"/>
    <property type="molecule type" value="Genomic_DNA"/>
</dbReference>
<dbReference type="GO" id="GO:0005737">
    <property type="term" value="C:cytoplasm"/>
    <property type="evidence" value="ECO:0007669"/>
    <property type="project" value="TreeGrafter"/>
</dbReference>
<dbReference type="InterPro" id="IPR001680">
    <property type="entry name" value="WD40_rpt"/>
</dbReference>
<sequence length="1002" mass="109943">MFKSKGFRGVTSVIKSVTGNNDNTIPSSKLFELQEVNRHGLSGKVVSFAYNPIQSLLAVATDTGEVHIYGKQQVEVVFTLNVDIVVSMRFVKGIYLVIIDSLSCIVVLSLYSKKVLTSFYPPGKITCVETDPCLDWMLIGLQSGTIAVYDIDRDVLSSVKIENLQKEHIFPHSPISPVISIQWHPRDLGTVLISYDRCTVLYSLFTNKVKQRFVYELEPFAPGGLPGENINMRRTPAVIQSLCHPNGLHILTVHEDNSLVFWDANSGRLIQARSLSGTDVNVPTKDISVPNEGKIHKVLWVCEADPQKTSLIVMGGTAKDNKVCQDLTIIDLGSCPKYSVASYEKMSNHYSSPVSKKTILVSGKGTMVDAITLARKSPYYAGNHDPGVILVLFDSGEIESLLYPSGQATYKSSLFPQGLSWVRPEATRSYATTAPCQLWLGMMASTSNKDHLLHGGIQARRKARVLWHRSILLTGHAMGCVRIWDGSHRELSDSSAFEINVAQVLENNNDAVVDNISYSSDTAELAVSINSGDVVLYRFQDNVRYDPQASSLPRDKDLPPFSVDRRNILVDVSSKTPRNFREGFCPITAIQPEFGKVTALTNSNIGFVAIGYEDGTLIVVDRREPNVMYIESITKLTKAGSTYFTKVEFCIMSYGEDSYSSILMIGGTNRGELIIFKILPTSTGRFTMKPVDSVTSVVDGPVANIEGITNNGNVSCKAVVSTMKNLTEGGRIEGVLIITGPSVVKVLLPGLSRVSQTSFRRKIATSGCSFITYKNGEEESINVGVFVVLTANCEVRVLSLPNLTAIKTMVPQVKAQAKYIGESAVLANGDIMLRTGQSEAWLLTIMKDPFITGENIETDSIYNSEAHIHARPHISSRQWVLGTMIVKPEDVDELLGGDARRPPTHEESALAKKTLLPSSTLWCRSSHCPPSPEPTTHHKPGFSSRRTGGPWRTISRTVHSGVDYIEDTVNEYATAANQSIDEAVSQTREGIVKGMFKSKLGL</sequence>
<accession>A0A109UZG7</accession>
<dbReference type="InterPro" id="IPR013905">
    <property type="entry name" value="Lgl_C_dom"/>
</dbReference>
<dbReference type="AlphaFoldDB" id="A0A109UZG7"/>
<dbReference type="InterPro" id="IPR036322">
    <property type="entry name" value="WD40_repeat_dom_sf"/>
</dbReference>
<gene>
    <name evidence="5" type="ORF">AW171_hschr53176</name>
</gene>
<evidence type="ECO:0000256" key="2">
    <source>
        <dbReference type="ARBA" id="ARBA00022483"/>
    </source>
</evidence>
<proteinExistence type="inferred from homology"/>
<dbReference type="Proteomes" id="UP000243052">
    <property type="component" value="Chromosome v"/>
</dbReference>
<dbReference type="GO" id="GO:0005886">
    <property type="term" value="C:plasma membrane"/>
    <property type="evidence" value="ECO:0007669"/>
    <property type="project" value="TreeGrafter"/>
</dbReference>
<dbReference type="GO" id="GO:0019905">
    <property type="term" value="F:syntaxin binding"/>
    <property type="evidence" value="ECO:0007669"/>
    <property type="project" value="TreeGrafter"/>
</dbReference>
<dbReference type="GO" id="GO:0006893">
    <property type="term" value="P:Golgi to plasma membrane transport"/>
    <property type="evidence" value="ECO:0007669"/>
    <property type="project" value="TreeGrafter"/>
</dbReference>
<comment type="similarity">
    <text evidence="1">Belongs to the WD repeat L(2)GL family.</text>
</comment>
<dbReference type="GO" id="GO:0005096">
    <property type="term" value="F:GTPase activator activity"/>
    <property type="evidence" value="ECO:0007669"/>
    <property type="project" value="TreeGrafter"/>
</dbReference>
<dbReference type="PANTHER" id="PTHR10241">
    <property type="entry name" value="LETHAL 2 GIANT LARVAE PROTEIN"/>
    <property type="match status" value="1"/>
</dbReference>
<dbReference type="PANTHER" id="PTHR10241:SF25">
    <property type="entry name" value="TOMOSYN, ISOFORM C"/>
    <property type="match status" value="1"/>
</dbReference>
<dbReference type="OrthoDB" id="19944at2759"/>
<dbReference type="GeneID" id="28724519"/>
<dbReference type="SUPFAM" id="SSF82171">
    <property type="entry name" value="DPP6 N-terminal domain-like"/>
    <property type="match status" value="1"/>
</dbReference>
<name>A0A109UZG7_9SACH</name>
<dbReference type="STRING" id="45286.A0A109UZG7"/>
<dbReference type="GO" id="GO:0006887">
    <property type="term" value="P:exocytosis"/>
    <property type="evidence" value="ECO:0007669"/>
    <property type="project" value="UniProtKB-KW"/>
</dbReference>
<dbReference type="Gene3D" id="2.130.10.10">
    <property type="entry name" value="YVTN repeat-like/Quinoprotein amine dehydrogenase"/>
    <property type="match status" value="2"/>
</dbReference>
<dbReference type="SMART" id="SM00320">
    <property type="entry name" value="WD40"/>
    <property type="match status" value="6"/>
</dbReference>
<evidence type="ECO:0000256" key="1">
    <source>
        <dbReference type="ARBA" id="ARBA00008070"/>
    </source>
</evidence>